<dbReference type="InterPro" id="IPR009073">
    <property type="entry name" value="HscB_oligo_C"/>
</dbReference>
<dbReference type="SMART" id="SM00271">
    <property type="entry name" value="DnaJ"/>
    <property type="match status" value="1"/>
</dbReference>
<dbReference type="NCBIfam" id="TIGR00714">
    <property type="entry name" value="hscB"/>
    <property type="match status" value="1"/>
</dbReference>
<evidence type="ECO:0000256" key="2">
    <source>
        <dbReference type="ARBA" id="ARBA00023186"/>
    </source>
</evidence>
<dbReference type="Pfam" id="PF07743">
    <property type="entry name" value="HSCB_C"/>
    <property type="match status" value="1"/>
</dbReference>
<comment type="function">
    <text evidence="3">Co-chaperone involved in the maturation of iron-sulfur cluster-containing proteins. Seems to help targeting proteins to be folded toward HscA.</text>
</comment>
<gene>
    <name evidence="5" type="primary">hscB</name>
    <name evidence="5" type="ORF">IAC56_03140</name>
</gene>
<dbReference type="GO" id="GO:0044571">
    <property type="term" value="P:[2Fe-2S] cluster assembly"/>
    <property type="evidence" value="ECO:0007669"/>
    <property type="project" value="InterPro"/>
</dbReference>
<feature type="domain" description="J" evidence="4">
    <location>
        <begin position="5"/>
        <end position="77"/>
    </location>
</feature>
<name>A0A9D1IJK8_9BURK</name>
<evidence type="ECO:0000313" key="6">
    <source>
        <dbReference type="Proteomes" id="UP000824083"/>
    </source>
</evidence>
<dbReference type="EMBL" id="DVMY01000054">
    <property type="protein sequence ID" value="HIU37252.1"/>
    <property type="molecule type" value="Genomic_DNA"/>
</dbReference>
<dbReference type="SUPFAM" id="SSF47144">
    <property type="entry name" value="HSC20 (HSCB), C-terminal oligomerisation domain"/>
    <property type="match status" value="1"/>
</dbReference>
<dbReference type="GO" id="GO:0001671">
    <property type="term" value="F:ATPase activator activity"/>
    <property type="evidence" value="ECO:0007669"/>
    <property type="project" value="InterPro"/>
</dbReference>
<dbReference type="GO" id="GO:0051259">
    <property type="term" value="P:protein complex oligomerization"/>
    <property type="evidence" value="ECO:0007669"/>
    <property type="project" value="InterPro"/>
</dbReference>
<organism evidence="5 6">
    <name type="scientific">Candidatus Aphodousia faecigallinarum</name>
    <dbReference type="NCBI Taxonomy" id="2840677"/>
    <lineage>
        <taxon>Bacteria</taxon>
        <taxon>Pseudomonadati</taxon>
        <taxon>Pseudomonadota</taxon>
        <taxon>Betaproteobacteria</taxon>
        <taxon>Burkholderiales</taxon>
        <taxon>Sutterellaceae</taxon>
        <taxon>Sutterellaceae incertae sedis</taxon>
        <taxon>Candidatus Aphodousia</taxon>
    </lineage>
</organism>
<protein>
    <submittedName>
        <fullName evidence="5">Fe-S protein assembly co-chaperone HscB</fullName>
    </submittedName>
</protein>
<dbReference type="GO" id="GO:0051087">
    <property type="term" value="F:protein-folding chaperone binding"/>
    <property type="evidence" value="ECO:0007669"/>
    <property type="project" value="InterPro"/>
</dbReference>
<comment type="similarity">
    <text evidence="1">Belongs to the HscB family.</text>
</comment>
<dbReference type="PANTHER" id="PTHR14021:SF15">
    <property type="entry name" value="IRON-SULFUR CLUSTER CO-CHAPERONE PROTEIN HSCB"/>
    <property type="match status" value="1"/>
</dbReference>
<sequence length="165" mass="18896">MSQKDYFSLLNQPQTYAVDLSSLETAKNALLSRLHPDRFVSASALEKRLAQQMSVQVNEAYRTLSDDLLRAQYLCKLRGYDVNEHSPMSEDFLMRQMQSHEALEACEQSGDESMKKALLREVLGAQARLTEAIQKAFDIDHDDRAAFEATRELMFVNKLIVQIQH</sequence>
<dbReference type="InterPro" id="IPR036869">
    <property type="entry name" value="J_dom_sf"/>
</dbReference>
<dbReference type="InterPro" id="IPR001623">
    <property type="entry name" value="DnaJ_domain"/>
</dbReference>
<reference evidence="5" key="2">
    <citation type="journal article" date="2021" name="PeerJ">
        <title>Extensive microbial diversity within the chicken gut microbiome revealed by metagenomics and culture.</title>
        <authorList>
            <person name="Gilroy R."/>
            <person name="Ravi A."/>
            <person name="Getino M."/>
            <person name="Pursley I."/>
            <person name="Horton D.L."/>
            <person name="Alikhan N.F."/>
            <person name="Baker D."/>
            <person name="Gharbi K."/>
            <person name="Hall N."/>
            <person name="Watson M."/>
            <person name="Adriaenssens E.M."/>
            <person name="Foster-Nyarko E."/>
            <person name="Jarju S."/>
            <person name="Secka A."/>
            <person name="Antonio M."/>
            <person name="Oren A."/>
            <person name="Chaudhuri R.R."/>
            <person name="La Ragione R."/>
            <person name="Hildebrand F."/>
            <person name="Pallen M.J."/>
        </authorList>
    </citation>
    <scope>NUCLEOTIDE SEQUENCE</scope>
    <source>
        <strain evidence="5">7463</strain>
    </source>
</reference>
<evidence type="ECO:0000256" key="3">
    <source>
        <dbReference type="ARBA" id="ARBA00025596"/>
    </source>
</evidence>
<evidence type="ECO:0000256" key="1">
    <source>
        <dbReference type="ARBA" id="ARBA00010476"/>
    </source>
</evidence>
<dbReference type="GO" id="GO:1990230">
    <property type="term" value="C:iron-sulfur cluster transfer complex"/>
    <property type="evidence" value="ECO:0007669"/>
    <property type="project" value="TreeGrafter"/>
</dbReference>
<evidence type="ECO:0000313" key="5">
    <source>
        <dbReference type="EMBL" id="HIU37252.1"/>
    </source>
</evidence>
<evidence type="ECO:0000259" key="4">
    <source>
        <dbReference type="PROSITE" id="PS50076"/>
    </source>
</evidence>
<keyword evidence="2" id="KW-0143">Chaperone</keyword>
<dbReference type="Gene3D" id="1.10.287.110">
    <property type="entry name" value="DnaJ domain"/>
    <property type="match status" value="1"/>
</dbReference>
<dbReference type="InterPro" id="IPR036386">
    <property type="entry name" value="HscB_C_sf"/>
</dbReference>
<dbReference type="Proteomes" id="UP000824083">
    <property type="component" value="Unassembled WGS sequence"/>
</dbReference>
<comment type="caution">
    <text evidence="5">The sequence shown here is derived from an EMBL/GenBank/DDBJ whole genome shotgun (WGS) entry which is preliminary data.</text>
</comment>
<dbReference type="PROSITE" id="PS50076">
    <property type="entry name" value="DNAJ_2"/>
    <property type="match status" value="1"/>
</dbReference>
<dbReference type="AlphaFoldDB" id="A0A9D1IJK8"/>
<dbReference type="Gene3D" id="1.20.1280.20">
    <property type="entry name" value="HscB, C-terminal domain"/>
    <property type="match status" value="1"/>
</dbReference>
<dbReference type="SUPFAM" id="SSF46565">
    <property type="entry name" value="Chaperone J-domain"/>
    <property type="match status" value="1"/>
</dbReference>
<reference evidence="5" key="1">
    <citation type="submission" date="2020-10" db="EMBL/GenBank/DDBJ databases">
        <authorList>
            <person name="Gilroy R."/>
        </authorList>
    </citation>
    <scope>NUCLEOTIDE SEQUENCE</scope>
    <source>
        <strain evidence="5">7463</strain>
    </source>
</reference>
<dbReference type="CDD" id="cd06257">
    <property type="entry name" value="DnaJ"/>
    <property type="match status" value="1"/>
</dbReference>
<accession>A0A9D1IJK8</accession>
<dbReference type="PANTHER" id="PTHR14021">
    <property type="entry name" value="IRON-SULFUR CLUSTER CO-CHAPERONE PROTEIN HSCB"/>
    <property type="match status" value="1"/>
</dbReference>
<proteinExistence type="inferred from homology"/>
<dbReference type="InterPro" id="IPR004640">
    <property type="entry name" value="HscB"/>
</dbReference>